<dbReference type="InterPro" id="IPR028002">
    <property type="entry name" value="Myb_DNA-bind_5"/>
</dbReference>
<evidence type="ECO:0000256" key="2">
    <source>
        <dbReference type="ARBA" id="ARBA00016807"/>
    </source>
</evidence>
<proteinExistence type="predicted"/>
<keyword evidence="8" id="KW-1185">Reference proteome</keyword>
<accession>A0ABM3MKH8</accession>
<keyword evidence="4" id="KW-0804">Transcription</keyword>
<evidence type="ECO:0000256" key="4">
    <source>
        <dbReference type="ARBA" id="ARBA00023163"/>
    </source>
</evidence>
<sequence length="299" mass="33425">MNCSETQQSRRRVTYTQLQNLWEFLKDHREIAVGYNKSAQAREHSKQMWLRVASVLNSVGEGAVKSGPEWSKYWVDLKAKIKRKNRLRRDASSQTGGGPSIYEELSEMDIKFLSILGADYGSGLPGVQVQPILIEEPQPAAYNPSQHSTSEGRSEEAVWLNVDLEGNSDLTTAVSGPSDTGTNTDSGTTQIIEVPSISSAHIMVTERIESPRPSTSSIDMQSNVPSGITQFVEGREVPRRRRRLRRRHVSIAEAREQLVAISRSRAEAELANSRSIEQAVGILKEMLDVMKRICSRKQF</sequence>
<protein>
    <recommendedName>
        <fullName evidence="2">Regulatory protein zeste</fullName>
    </recommendedName>
</protein>
<dbReference type="GeneID" id="128200898"/>
<feature type="region of interest" description="Disordered" evidence="6">
    <location>
        <begin position="169"/>
        <end position="188"/>
    </location>
</feature>
<evidence type="ECO:0000259" key="7">
    <source>
        <dbReference type="Pfam" id="PF13873"/>
    </source>
</evidence>
<feature type="domain" description="Myb/SANT-like DNA-binding" evidence="7">
    <location>
        <begin position="12"/>
        <end position="84"/>
    </location>
</feature>
<evidence type="ECO:0000256" key="6">
    <source>
        <dbReference type="SAM" id="MobiDB-lite"/>
    </source>
</evidence>
<evidence type="ECO:0000256" key="3">
    <source>
        <dbReference type="ARBA" id="ARBA00023015"/>
    </source>
</evidence>
<comment type="function">
    <text evidence="5">Involved in transvection phenomena (= synapsis-dependent gene expression), where the synaptic pairing of chromosomes carrying genes with which zeste interacts influences the expression of these genes. Zeste binds to DNA and stimulates transcription from a nearby promoter.</text>
</comment>
<evidence type="ECO:0000256" key="5">
    <source>
        <dbReference type="ARBA" id="ARBA00025466"/>
    </source>
</evidence>
<feature type="compositionally biased region" description="Low complexity" evidence="6">
    <location>
        <begin position="175"/>
        <end position="188"/>
    </location>
</feature>
<dbReference type="PANTHER" id="PTHR23098">
    <property type="entry name" value="AGAP001331-PA-RELATED"/>
    <property type="match status" value="1"/>
</dbReference>
<keyword evidence="3" id="KW-0805">Transcription regulation</keyword>
<dbReference type="Pfam" id="PF13873">
    <property type="entry name" value="Myb_DNA-bind_5"/>
    <property type="match status" value="1"/>
</dbReference>
<organism evidence="8 9">
    <name type="scientific">Galleria mellonella</name>
    <name type="common">Greater wax moth</name>
    <dbReference type="NCBI Taxonomy" id="7137"/>
    <lineage>
        <taxon>Eukaryota</taxon>
        <taxon>Metazoa</taxon>
        <taxon>Ecdysozoa</taxon>
        <taxon>Arthropoda</taxon>
        <taxon>Hexapoda</taxon>
        <taxon>Insecta</taxon>
        <taxon>Pterygota</taxon>
        <taxon>Neoptera</taxon>
        <taxon>Endopterygota</taxon>
        <taxon>Lepidoptera</taxon>
        <taxon>Glossata</taxon>
        <taxon>Ditrysia</taxon>
        <taxon>Pyraloidea</taxon>
        <taxon>Pyralidae</taxon>
        <taxon>Galleriinae</taxon>
        <taxon>Galleria</taxon>
    </lineage>
</organism>
<dbReference type="Proteomes" id="UP001652740">
    <property type="component" value="Unplaced"/>
</dbReference>
<evidence type="ECO:0000313" key="9">
    <source>
        <dbReference type="RefSeq" id="XP_052751720.1"/>
    </source>
</evidence>
<dbReference type="RefSeq" id="XP_052751720.1">
    <property type="nucleotide sequence ID" value="XM_052895760.1"/>
</dbReference>
<name>A0ABM3MKH8_GALME</name>
<dbReference type="PANTHER" id="PTHR23098:SF16">
    <property type="entry name" value="REGULATORY PROTEIN ZESTE"/>
    <property type="match status" value="1"/>
</dbReference>
<reference evidence="9" key="1">
    <citation type="submission" date="2025-08" db="UniProtKB">
        <authorList>
            <consortium name="RefSeq"/>
        </authorList>
    </citation>
    <scope>IDENTIFICATION</scope>
    <source>
        <tissue evidence="9">Whole larvae</tissue>
    </source>
</reference>
<evidence type="ECO:0000256" key="1">
    <source>
        <dbReference type="ARBA" id="ARBA00011764"/>
    </source>
</evidence>
<evidence type="ECO:0000313" key="8">
    <source>
        <dbReference type="Proteomes" id="UP001652740"/>
    </source>
</evidence>
<comment type="subunit">
    <text evidence="1">Self-associates forming complexes of several hundred monomers.</text>
</comment>
<gene>
    <name evidence="9" type="primary">LOC128200898</name>
</gene>